<dbReference type="KEGG" id="mros:EHO51_18110"/>
<evidence type="ECO:0000313" key="1">
    <source>
        <dbReference type="EMBL" id="AZG78757.1"/>
    </source>
</evidence>
<evidence type="ECO:0000313" key="2">
    <source>
        <dbReference type="Proteomes" id="UP000273982"/>
    </source>
</evidence>
<protein>
    <submittedName>
        <fullName evidence="1">Uncharacterized protein</fullName>
    </submittedName>
</protein>
<dbReference type="RefSeq" id="WP_124740268.1">
    <property type="nucleotide sequence ID" value="NZ_CP034087.1"/>
</dbReference>
<gene>
    <name evidence="1" type="ORF">EHO51_18110</name>
</gene>
<name>A0A3G8MA61_9HYPH</name>
<proteinExistence type="predicted"/>
<dbReference type="Proteomes" id="UP000273982">
    <property type="component" value="Plasmid pGW6_1"/>
</dbReference>
<accession>A0A3G8MA61</accession>
<dbReference type="AlphaFoldDB" id="A0A3G8MA61"/>
<dbReference type="EMBL" id="CP034087">
    <property type="protein sequence ID" value="AZG78757.1"/>
    <property type="molecule type" value="Genomic_DNA"/>
</dbReference>
<sequence>MKHIAIPSRSTMRMMARAGGYDRQSQNPAPQADARIFCRRFAPLTPPRRHAVSIALARYAKEVVMSAASVIALLIPFTAGAQQPESHRLFAESFSLTTSNLQTRIWSDQLPALLSGRKHLQAAAPDANIGLTGLVYETQFKVDRRVYVVSVLNHQCANTGLEHSLSCPARIAEISGSTPRLIQEVPNFVVSFQPDATGTKTNAQSGYMTIASFDPATRALTFTDVSDGQQTALPIRINLE</sequence>
<organism evidence="1 2">
    <name type="scientific">Methylocystis rosea</name>
    <dbReference type="NCBI Taxonomy" id="173366"/>
    <lineage>
        <taxon>Bacteria</taxon>
        <taxon>Pseudomonadati</taxon>
        <taxon>Pseudomonadota</taxon>
        <taxon>Alphaproteobacteria</taxon>
        <taxon>Hyphomicrobiales</taxon>
        <taxon>Methylocystaceae</taxon>
        <taxon>Methylocystis</taxon>
    </lineage>
</organism>
<geneLocation type="plasmid" evidence="2">
    <name>pgw6_1</name>
</geneLocation>
<reference evidence="1 2" key="1">
    <citation type="submission" date="2018-11" db="EMBL/GenBank/DDBJ databases">
        <title>Genome squencing of methanotrophic bacteria isolated from alkaline groundwater in Korea.</title>
        <authorList>
            <person name="Nguyen L.N."/>
        </authorList>
    </citation>
    <scope>NUCLEOTIDE SEQUENCE [LARGE SCALE GENOMIC DNA]</scope>
    <source>
        <strain evidence="1 2">GW6</strain>
        <plasmid evidence="2">pgw6_1</plasmid>
    </source>
</reference>
<keyword evidence="1" id="KW-0614">Plasmid</keyword>